<dbReference type="InterPro" id="IPR018895">
    <property type="entry name" value="DUF2474"/>
</dbReference>
<evidence type="ECO:0000313" key="2">
    <source>
        <dbReference type="EMBL" id="MBU9836704.1"/>
    </source>
</evidence>
<keyword evidence="3" id="KW-1185">Reference proteome</keyword>
<reference evidence="2 3" key="1">
    <citation type="submission" date="2021-03" db="EMBL/GenBank/DDBJ databases">
        <title>Five novel Rahnella species.</title>
        <authorList>
            <person name="Brady C."/>
            <person name="Asselin J."/>
            <person name="Beer S."/>
            <person name="Bruberg M.B."/>
            <person name="Crampton B."/>
            <person name="Venter S."/>
            <person name="Arnold D."/>
            <person name="Denman S."/>
        </authorList>
    </citation>
    <scope>NUCLEOTIDE SEQUENCE [LARGE SCALE GENOMIC DNA]</scope>
    <source>
        <strain evidence="2 3">L72c</strain>
    </source>
</reference>
<dbReference type="RefSeq" id="WP_129953489.1">
    <property type="nucleotide sequence ID" value="NZ_JAFMOS010000614.1"/>
</dbReference>
<protein>
    <submittedName>
        <fullName evidence="2">DUF2474 domain-containing protein</fullName>
    </submittedName>
</protein>
<organism evidence="2 3">
    <name type="scientific">Rahnella perminowiae</name>
    <dbReference type="NCBI Taxonomy" id="2816244"/>
    <lineage>
        <taxon>Bacteria</taxon>
        <taxon>Pseudomonadati</taxon>
        <taxon>Pseudomonadota</taxon>
        <taxon>Gammaproteobacteria</taxon>
        <taxon>Enterobacterales</taxon>
        <taxon>Yersiniaceae</taxon>
        <taxon>Rahnella</taxon>
    </lineage>
</organism>
<keyword evidence="1" id="KW-1133">Transmembrane helix</keyword>
<dbReference type="EMBL" id="JAFMOU010000070">
    <property type="protein sequence ID" value="MBU9836704.1"/>
    <property type="molecule type" value="Genomic_DNA"/>
</dbReference>
<feature type="transmembrane region" description="Helical" evidence="1">
    <location>
        <begin position="16"/>
        <end position="37"/>
    </location>
</feature>
<evidence type="ECO:0000256" key="1">
    <source>
        <dbReference type="SAM" id="Phobius"/>
    </source>
</evidence>
<dbReference type="Pfam" id="PF10617">
    <property type="entry name" value="DUF2474"/>
    <property type="match status" value="1"/>
</dbReference>
<gene>
    <name evidence="2" type="ORF">J1786_18020</name>
</gene>
<comment type="caution">
    <text evidence="2">The sequence shown here is derived from an EMBL/GenBank/DDBJ whole genome shotgun (WGS) entry which is preliminary data.</text>
</comment>
<proteinExistence type="predicted"/>
<evidence type="ECO:0000313" key="3">
    <source>
        <dbReference type="Proteomes" id="UP000699865"/>
    </source>
</evidence>
<keyword evidence="1" id="KW-0472">Membrane</keyword>
<accession>A0ABS6L571</accession>
<keyword evidence="1" id="KW-0812">Transmembrane</keyword>
<dbReference type="Proteomes" id="UP000699865">
    <property type="component" value="Unassembled WGS sequence"/>
</dbReference>
<sequence>MQDQTINRKQPFWKRVVWLIIIYTLSVLSLAVVAFLFRMMMTAAGMKSH</sequence>
<name>A0ABS6L571_9GAMM</name>